<gene>
    <name evidence="3" type="primary">scpA</name>
    <name evidence="4" type="ORF">H9901_03100</name>
</gene>
<reference evidence="4" key="2">
    <citation type="submission" date="2021-04" db="EMBL/GenBank/DDBJ databases">
        <authorList>
            <person name="Gilroy R."/>
        </authorList>
    </citation>
    <scope>NUCLEOTIDE SEQUENCE</scope>
    <source>
        <strain evidence="4">F6-6636</strain>
    </source>
</reference>
<keyword evidence="3" id="KW-0132">Cell division</keyword>
<comment type="similarity">
    <text evidence="3">Belongs to the ScpA family.</text>
</comment>
<evidence type="ECO:0000313" key="5">
    <source>
        <dbReference type="Proteomes" id="UP000777303"/>
    </source>
</evidence>
<dbReference type="InterPro" id="IPR003768">
    <property type="entry name" value="ScpA"/>
</dbReference>
<evidence type="ECO:0000256" key="1">
    <source>
        <dbReference type="ARBA" id="ARBA00022829"/>
    </source>
</evidence>
<dbReference type="GO" id="GO:0005737">
    <property type="term" value="C:cytoplasm"/>
    <property type="evidence" value="ECO:0007669"/>
    <property type="project" value="UniProtKB-SubCell"/>
</dbReference>
<comment type="subcellular location">
    <subcellularLocation>
        <location evidence="3">Cytoplasm</location>
    </subcellularLocation>
    <text evidence="3">Associated with two foci at the outer edges of the nucleoid region in young cells, and at four foci within both cell halves in older cells.</text>
</comment>
<comment type="subunit">
    <text evidence="3">Component of a cohesin-like complex composed of ScpA, ScpB and the Smc homodimer, in which ScpA and ScpB bind to the head domain of Smc. The presence of the three proteins is required for the association of the complex with DNA.</text>
</comment>
<dbReference type="PANTHER" id="PTHR33969">
    <property type="entry name" value="SEGREGATION AND CONDENSATION PROTEIN A"/>
    <property type="match status" value="1"/>
</dbReference>
<comment type="caution">
    <text evidence="4">The sequence shown here is derived from an EMBL/GenBank/DDBJ whole genome shotgun (WGS) entry which is preliminary data.</text>
</comment>
<evidence type="ECO:0000256" key="2">
    <source>
        <dbReference type="ARBA" id="ARBA00044777"/>
    </source>
</evidence>
<proteinExistence type="inferred from homology"/>
<dbReference type="PANTHER" id="PTHR33969:SF2">
    <property type="entry name" value="SEGREGATION AND CONDENSATION PROTEIN A"/>
    <property type="match status" value="1"/>
</dbReference>
<dbReference type="HAMAP" id="MF_01805">
    <property type="entry name" value="ScpA"/>
    <property type="match status" value="1"/>
</dbReference>
<accession>A0A948TJL4</accession>
<dbReference type="Pfam" id="PF02616">
    <property type="entry name" value="SMC_ScpA"/>
    <property type="match status" value="1"/>
</dbReference>
<dbReference type="GO" id="GO:0007059">
    <property type="term" value="P:chromosome segregation"/>
    <property type="evidence" value="ECO:0007669"/>
    <property type="project" value="UniProtKB-UniRule"/>
</dbReference>
<keyword evidence="1 3" id="KW-0159">Chromosome partition</keyword>
<evidence type="ECO:0000313" key="4">
    <source>
        <dbReference type="EMBL" id="MBU3851666.1"/>
    </source>
</evidence>
<protein>
    <recommendedName>
        <fullName evidence="2 3">Segregation and condensation protein A</fullName>
    </recommendedName>
</protein>
<dbReference type="EMBL" id="JAHLFS010000043">
    <property type="protein sequence ID" value="MBU3851666.1"/>
    <property type="molecule type" value="Genomic_DNA"/>
</dbReference>
<dbReference type="InterPro" id="IPR023093">
    <property type="entry name" value="ScpA-like_C"/>
</dbReference>
<dbReference type="Gene3D" id="6.10.250.2410">
    <property type="match status" value="1"/>
</dbReference>
<reference evidence="4" key="1">
    <citation type="journal article" date="2021" name="PeerJ">
        <title>Extensive microbial diversity within the chicken gut microbiome revealed by metagenomics and culture.</title>
        <authorList>
            <person name="Gilroy R."/>
            <person name="Ravi A."/>
            <person name="Getino M."/>
            <person name="Pursley I."/>
            <person name="Horton D.L."/>
            <person name="Alikhan N.F."/>
            <person name="Baker D."/>
            <person name="Gharbi K."/>
            <person name="Hall N."/>
            <person name="Watson M."/>
            <person name="Adriaenssens E.M."/>
            <person name="Foster-Nyarko E."/>
            <person name="Jarju S."/>
            <person name="Secka A."/>
            <person name="Antonio M."/>
            <person name="Oren A."/>
            <person name="Chaudhuri R.R."/>
            <person name="La Ragione R."/>
            <person name="Hildebrand F."/>
            <person name="Pallen M.J."/>
        </authorList>
    </citation>
    <scope>NUCLEOTIDE SEQUENCE</scope>
    <source>
        <strain evidence="4">F6-6636</strain>
    </source>
</reference>
<keyword evidence="3" id="KW-0131">Cell cycle</keyword>
<sequence>MALTLMLDKFEGPLDLLLHLIKQSKIDIYDIPIAKITSQYLDYLHKLQSNALAVAGDYLVMAATLMRIKSKMLLPQLHPETNEDDEFAVDPREDLVAQLLTYQVYKNAAADLSQRAQQRQGYFAKPVSAPDNQQNLELRPGAVKVNDLFNAIQKILSKQQHVKETHFINKINHEKFNVKAQIKLVMTRIKQHHHLRFNQLLNNTNNPEEVVTTFLALLELMKKQQIDCQQSSYHDEIIITEYEGA</sequence>
<dbReference type="Gene3D" id="1.10.10.580">
    <property type="entry name" value="Structural maintenance of chromosome 1. Chain E"/>
    <property type="match status" value="1"/>
</dbReference>
<evidence type="ECO:0000256" key="3">
    <source>
        <dbReference type="HAMAP-Rule" id="MF_01805"/>
    </source>
</evidence>
<dbReference type="Proteomes" id="UP000777303">
    <property type="component" value="Unassembled WGS sequence"/>
</dbReference>
<dbReference type="GO" id="GO:0051301">
    <property type="term" value="P:cell division"/>
    <property type="evidence" value="ECO:0007669"/>
    <property type="project" value="UniProtKB-KW"/>
</dbReference>
<organism evidence="4 5">
    <name type="scientific">Candidatus Paralactobacillus gallistercoris</name>
    <dbReference type="NCBI Taxonomy" id="2838724"/>
    <lineage>
        <taxon>Bacteria</taxon>
        <taxon>Bacillati</taxon>
        <taxon>Bacillota</taxon>
        <taxon>Bacilli</taxon>
        <taxon>Lactobacillales</taxon>
        <taxon>Lactobacillaceae</taxon>
        <taxon>Lactobacillus</taxon>
    </lineage>
</organism>
<name>A0A948TJL4_9LACO</name>
<keyword evidence="3" id="KW-0963">Cytoplasm</keyword>
<comment type="function">
    <text evidence="3">Participates in chromosomal partition during cell division. May act via the formation of a condensin-like complex containing Smc and ScpB that pull DNA away from mid-cell into both cell halves.</text>
</comment>
<dbReference type="GO" id="GO:0006260">
    <property type="term" value="P:DNA replication"/>
    <property type="evidence" value="ECO:0007669"/>
    <property type="project" value="UniProtKB-UniRule"/>
</dbReference>
<dbReference type="AlphaFoldDB" id="A0A948TJL4"/>